<protein>
    <submittedName>
        <fullName evidence="7">Oligosaccharide flippase family protein</fullName>
    </submittedName>
</protein>
<gene>
    <name evidence="7" type="ORF">V5G21_07135</name>
</gene>
<comment type="subcellular location">
    <subcellularLocation>
        <location evidence="1">Cell membrane</location>
        <topology evidence="1">Multi-pass membrane protein</topology>
    </subcellularLocation>
</comment>
<feature type="transmembrane region" description="Helical" evidence="6">
    <location>
        <begin position="30"/>
        <end position="53"/>
    </location>
</feature>
<evidence type="ECO:0000256" key="2">
    <source>
        <dbReference type="ARBA" id="ARBA00022475"/>
    </source>
</evidence>
<evidence type="ECO:0000256" key="1">
    <source>
        <dbReference type="ARBA" id="ARBA00004651"/>
    </source>
</evidence>
<evidence type="ECO:0000256" key="3">
    <source>
        <dbReference type="ARBA" id="ARBA00022692"/>
    </source>
</evidence>
<reference evidence="7 8" key="1">
    <citation type="submission" date="2024-01" db="EMBL/GenBank/DDBJ databases">
        <title>Culturomics analysis of mouse respiratory tract.</title>
        <authorList>
            <person name="Phillips A.M."/>
            <person name="Collette N.M."/>
            <person name="Mageeney C.M."/>
            <person name="Sinha A."/>
            <person name="Hern K.E."/>
            <person name="Arkin A.P."/>
            <person name="Williams K.P."/>
            <person name="Branda S."/>
        </authorList>
    </citation>
    <scope>NUCLEOTIDE SEQUENCE [LARGE SCALE GENOMIC DNA]</scope>
    <source>
        <strain evidence="7 8">CP20</strain>
    </source>
</reference>
<feature type="transmembrane region" description="Helical" evidence="6">
    <location>
        <begin position="100"/>
        <end position="118"/>
    </location>
</feature>
<feature type="transmembrane region" description="Helical" evidence="6">
    <location>
        <begin position="355"/>
        <end position="374"/>
    </location>
</feature>
<keyword evidence="8" id="KW-1185">Reference proteome</keyword>
<dbReference type="Pfam" id="PF01943">
    <property type="entry name" value="Polysacc_synt"/>
    <property type="match status" value="1"/>
</dbReference>
<dbReference type="PANTHER" id="PTHR30250">
    <property type="entry name" value="PST FAMILY PREDICTED COLANIC ACID TRANSPORTER"/>
    <property type="match status" value="1"/>
</dbReference>
<dbReference type="PANTHER" id="PTHR30250:SF11">
    <property type="entry name" value="O-ANTIGEN TRANSPORTER-RELATED"/>
    <property type="match status" value="1"/>
</dbReference>
<dbReference type="InterPro" id="IPR002797">
    <property type="entry name" value="Polysacc_synth"/>
</dbReference>
<feature type="transmembrane region" description="Helical" evidence="6">
    <location>
        <begin position="139"/>
        <end position="159"/>
    </location>
</feature>
<organism evidence="7 8">
    <name type="scientific">Shouchella rhizosphaerae</name>
    <dbReference type="NCBI Taxonomy" id="866786"/>
    <lineage>
        <taxon>Bacteria</taxon>
        <taxon>Bacillati</taxon>
        <taxon>Bacillota</taxon>
        <taxon>Bacilli</taxon>
        <taxon>Bacillales</taxon>
        <taxon>Bacillaceae</taxon>
        <taxon>Shouchella</taxon>
    </lineage>
</organism>
<evidence type="ECO:0000313" key="8">
    <source>
        <dbReference type="Proteomes" id="UP001341136"/>
    </source>
</evidence>
<name>A0ABZ2CWQ0_9BACI</name>
<feature type="transmembrane region" description="Helical" evidence="6">
    <location>
        <begin position="322"/>
        <end position="343"/>
    </location>
</feature>
<evidence type="ECO:0000256" key="6">
    <source>
        <dbReference type="SAM" id="Phobius"/>
    </source>
</evidence>
<dbReference type="Proteomes" id="UP001341136">
    <property type="component" value="Chromosome"/>
</dbReference>
<keyword evidence="3 6" id="KW-0812">Transmembrane</keyword>
<feature type="transmembrane region" description="Helical" evidence="6">
    <location>
        <begin position="290"/>
        <end position="316"/>
    </location>
</feature>
<keyword evidence="5 6" id="KW-0472">Membrane</keyword>
<feature type="transmembrane region" description="Helical" evidence="6">
    <location>
        <begin position="74"/>
        <end position="94"/>
    </location>
</feature>
<evidence type="ECO:0000256" key="4">
    <source>
        <dbReference type="ARBA" id="ARBA00022989"/>
    </source>
</evidence>
<keyword evidence="2" id="KW-1003">Cell membrane</keyword>
<feature type="transmembrane region" description="Helical" evidence="6">
    <location>
        <begin position="380"/>
        <end position="399"/>
    </location>
</feature>
<keyword evidence="4 6" id="KW-1133">Transmembrane helix</keyword>
<evidence type="ECO:0000313" key="7">
    <source>
        <dbReference type="EMBL" id="WWA31574.1"/>
    </source>
</evidence>
<feature type="transmembrane region" description="Helical" evidence="6">
    <location>
        <begin position="165"/>
        <end position="186"/>
    </location>
</feature>
<accession>A0ABZ2CWQ0</accession>
<dbReference type="RefSeq" id="WP_338465434.1">
    <property type="nucleotide sequence ID" value="NZ_CP144921.1"/>
</dbReference>
<proteinExistence type="predicted"/>
<dbReference type="InterPro" id="IPR050833">
    <property type="entry name" value="Poly_Biosynth_Transport"/>
</dbReference>
<evidence type="ECO:0000256" key="5">
    <source>
        <dbReference type="ARBA" id="ARBA00023136"/>
    </source>
</evidence>
<sequence>MIYGQGGRMVFQTFYFLLLAVVLGPTDYGAFVIVSSILIILGPFCGMGFNSILTRDISAGKNNFPELFGSAIKVTFYSYFCLLLIGEFIILLIFGNENNYGIIALMFLILSVADLFFLKLNEMSAQIYIAKNYVKRASHIFNFISLSRFLSVFSIFLFANSENAMLIMWVITYFAFSLILSIVVYIGTLRKVESPVFSIPLKMSQLKEGVFFSIGLSSQGVYNDIDKTLLGRFESANVTGHYGFAYKVLDVLFIPVKAILALTFPMFFKVGEKEGVYGTYRLAKKVLIPLFFYCIASVIIAYYFFPIIIELVFPAYTDSIKYFTLLLPIVVLRVFHYVFADALTGAGFQKERSYVQIFIAAFNFLLSFILILTFSIYGAIYASLISDALMLLTISLLLLKKVKNEKSRNI</sequence>
<feature type="transmembrane region" description="Helical" evidence="6">
    <location>
        <begin position="7"/>
        <end position="24"/>
    </location>
</feature>
<dbReference type="EMBL" id="CP144921">
    <property type="protein sequence ID" value="WWA31574.1"/>
    <property type="molecule type" value="Genomic_DNA"/>
</dbReference>